<proteinExistence type="predicted"/>
<evidence type="ECO:0000313" key="2">
    <source>
        <dbReference type="EMBL" id="MPL73075.1"/>
    </source>
</evidence>
<organism evidence="2">
    <name type="scientific">bioreactor metagenome</name>
    <dbReference type="NCBI Taxonomy" id="1076179"/>
    <lineage>
        <taxon>unclassified sequences</taxon>
        <taxon>metagenomes</taxon>
        <taxon>ecological metagenomes</taxon>
    </lineage>
</organism>
<keyword evidence="1" id="KW-0472">Membrane</keyword>
<evidence type="ECO:0000256" key="1">
    <source>
        <dbReference type="SAM" id="Phobius"/>
    </source>
</evidence>
<name>A0A644U1F4_9ZZZZ</name>
<accession>A0A644U1F4</accession>
<keyword evidence="1" id="KW-1133">Transmembrane helix</keyword>
<protein>
    <submittedName>
        <fullName evidence="2">Uncharacterized protein</fullName>
    </submittedName>
</protein>
<dbReference type="AlphaFoldDB" id="A0A644U1F4"/>
<gene>
    <name evidence="2" type="ORF">SDC9_18868</name>
</gene>
<keyword evidence="1" id="KW-0812">Transmembrane</keyword>
<dbReference type="EMBL" id="VSSQ01000070">
    <property type="protein sequence ID" value="MPL73075.1"/>
    <property type="molecule type" value="Genomic_DNA"/>
</dbReference>
<sequence length="254" mass="27870">MPAPGRGGSLRADHHHHLPALELRHAFDLAGLADIGGDAVQQFEAKALVRHFAAAEAQGDLHLVAILEEAHHRAHLDLVVMGVGPGAELHFLDFDDLLLLAGFGLALLLFVLELAVVHDLAHRRHRRRRDLDQIKPGLFGHHHRARRGDDAHVLAVRPDQADLGRSDPIVDPGAGVSLRRGIVRSAGYGCDPSAAKSNGAQNRTHSRGFQPESAVFRPIGLVRGKESALKPLPRRRGCPYSRRRIRFRTEGRET</sequence>
<comment type="caution">
    <text evidence="2">The sequence shown here is derived from an EMBL/GenBank/DDBJ whole genome shotgun (WGS) entry which is preliminary data.</text>
</comment>
<reference evidence="2" key="1">
    <citation type="submission" date="2019-08" db="EMBL/GenBank/DDBJ databases">
        <authorList>
            <person name="Kucharzyk K."/>
            <person name="Murdoch R.W."/>
            <person name="Higgins S."/>
            <person name="Loffler F."/>
        </authorList>
    </citation>
    <scope>NUCLEOTIDE SEQUENCE</scope>
</reference>
<feature type="transmembrane region" description="Helical" evidence="1">
    <location>
        <begin position="97"/>
        <end position="121"/>
    </location>
</feature>